<reference evidence="2 3" key="1">
    <citation type="journal article" date="2015" name="Genome Biol.">
        <title>Comparative genomics of Steinernema reveals deeply conserved gene regulatory networks.</title>
        <authorList>
            <person name="Dillman A.R."/>
            <person name="Macchietto M."/>
            <person name="Porter C.F."/>
            <person name="Rogers A."/>
            <person name="Williams B."/>
            <person name="Antoshechkin I."/>
            <person name="Lee M.M."/>
            <person name="Goodwin Z."/>
            <person name="Lu X."/>
            <person name="Lewis E.E."/>
            <person name="Goodrich-Blair H."/>
            <person name="Stock S.P."/>
            <person name="Adams B.J."/>
            <person name="Sternberg P.W."/>
            <person name="Mortazavi A."/>
        </authorList>
    </citation>
    <scope>NUCLEOTIDE SEQUENCE [LARGE SCALE GENOMIC DNA]</scope>
    <source>
        <strain evidence="2 3">ALL</strain>
    </source>
</reference>
<dbReference type="CDD" id="cd03444">
    <property type="entry name" value="Thioesterase_II_repeat1"/>
    <property type="match status" value="1"/>
</dbReference>
<evidence type="ECO:0000313" key="3">
    <source>
        <dbReference type="Proteomes" id="UP000298663"/>
    </source>
</evidence>
<dbReference type="Proteomes" id="UP000298663">
    <property type="component" value="Unassembled WGS sequence"/>
</dbReference>
<dbReference type="Pfam" id="PF20789">
    <property type="entry name" value="4HBT_3C"/>
    <property type="match status" value="1"/>
</dbReference>
<feature type="domain" description="Acyl-CoA thioesterase-like C-terminal" evidence="1">
    <location>
        <begin position="28"/>
        <end position="96"/>
    </location>
</feature>
<reference evidence="2 3" key="2">
    <citation type="journal article" date="2019" name="G3 (Bethesda)">
        <title>Hybrid Assembly of the Genome of the Entomopathogenic Nematode Steinernema carpocapsae Identifies the X-Chromosome.</title>
        <authorList>
            <person name="Serra L."/>
            <person name="Macchietto M."/>
            <person name="Macias-Munoz A."/>
            <person name="McGill C.J."/>
            <person name="Rodriguez I.M."/>
            <person name="Rodriguez B."/>
            <person name="Murad R."/>
            <person name="Mortazavi A."/>
        </authorList>
    </citation>
    <scope>NUCLEOTIDE SEQUENCE [LARGE SCALE GENOMIC DNA]</scope>
    <source>
        <strain evidence="2 3">ALL</strain>
    </source>
</reference>
<dbReference type="AlphaFoldDB" id="A0A4U5NIU5"/>
<keyword evidence="3" id="KW-1185">Reference proteome</keyword>
<dbReference type="OrthoDB" id="5847737at2759"/>
<dbReference type="GO" id="GO:0009062">
    <property type="term" value="P:fatty acid catabolic process"/>
    <property type="evidence" value="ECO:0007669"/>
    <property type="project" value="TreeGrafter"/>
</dbReference>
<dbReference type="InterPro" id="IPR003703">
    <property type="entry name" value="Acyl_CoA_thio"/>
</dbReference>
<dbReference type="PANTHER" id="PTHR11066:SF48">
    <property type="entry name" value="ACYL-COA THIOESTERASE II"/>
    <property type="match status" value="1"/>
</dbReference>
<dbReference type="GO" id="GO:0006637">
    <property type="term" value="P:acyl-CoA metabolic process"/>
    <property type="evidence" value="ECO:0007669"/>
    <property type="project" value="InterPro"/>
</dbReference>
<dbReference type="STRING" id="34508.A0A4U5NIU5"/>
<gene>
    <name evidence="2" type="ORF">L596_016371</name>
</gene>
<dbReference type="InterPro" id="IPR049450">
    <property type="entry name" value="ACOT8-like_C"/>
</dbReference>
<dbReference type="Gene3D" id="3.10.129.10">
    <property type="entry name" value="Hotdog Thioesterase"/>
    <property type="match status" value="1"/>
</dbReference>
<sequence>MDKADGEMVVIMMSDHIVTTSAFITLIQKGYESIMEQSASLSHIVHFHEVENIDPLGWFLYESTCDKQASARYIIDARIYDQRGRCILSSVQEGLVQKKAK</sequence>
<proteinExistence type="predicted"/>
<dbReference type="GO" id="GO:0047617">
    <property type="term" value="F:fatty acyl-CoA hydrolase activity"/>
    <property type="evidence" value="ECO:0007669"/>
    <property type="project" value="InterPro"/>
</dbReference>
<organism evidence="2 3">
    <name type="scientific">Steinernema carpocapsae</name>
    <name type="common">Entomopathogenic nematode</name>
    <dbReference type="NCBI Taxonomy" id="34508"/>
    <lineage>
        <taxon>Eukaryota</taxon>
        <taxon>Metazoa</taxon>
        <taxon>Ecdysozoa</taxon>
        <taxon>Nematoda</taxon>
        <taxon>Chromadorea</taxon>
        <taxon>Rhabditida</taxon>
        <taxon>Tylenchina</taxon>
        <taxon>Panagrolaimomorpha</taxon>
        <taxon>Strongyloidoidea</taxon>
        <taxon>Steinernematidae</taxon>
        <taxon>Steinernema</taxon>
    </lineage>
</organism>
<evidence type="ECO:0000259" key="1">
    <source>
        <dbReference type="Pfam" id="PF20789"/>
    </source>
</evidence>
<dbReference type="SUPFAM" id="SSF54637">
    <property type="entry name" value="Thioesterase/thiol ester dehydrase-isomerase"/>
    <property type="match status" value="1"/>
</dbReference>
<name>A0A4U5NIU5_STECR</name>
<dbReference type="PANTHER" id="PTHR11066">
    <property type="entry name" value="ACYL-COA THIOESTERASE"/>
    <property type="match status" value="1"/>
</dbReference>
<evidence type="ECO:0000313" key="2">
    <source>
        <dbReference type="EMBL" id="TKR82683.1"/>
    </source>
</evidence>
<accession>A0A4U5NIU5</accession>
<comment type="caution">
    <text evidence="2">The sequence shown here is derived from an EMBL/GenBank/DDBJ whole genome shotgun (WGS) entry which is preliminary data.</text>
</comment>
<dbReference type="EMBL" id="AZBU02000004">
    <property type="protein sequence ID" value="TKR82683.1"/>
    <property type="molecule type" value="Genomic_DNA"/>
</dbReference>
<protein>
    <recommendedName>
        <fullName evidence="1">Acyl-CoA thioesterase-like C-terminal domain-containing protein</fullName>
    </recommendedName>
</protein>
<dbReference type="GO" id="GO:0005782">
    <property type="term" value="C:peroxisomal matrix"/>
    <property type="evidence" value="ECO:0007669"/>
    <property type="project" value="UniProtKB-SubCell"/>
</dbReference>
<dbReference type="InterPro" id="IPR029069">
    <property type="entry name" value="HotDog_dom_sf"/>
</dbReference>